<sequence length="401" mass="44994">MPTLTDYAQFEGLHWEIGTVRNYYDYCGVKAPHTGKPYSEALLMGVSGGAVMGYFVFAYQGIDPHARILTRNTFDPMETMLQRLGSVQDVRQTASAEKAVSNLVDTLQEGTPAVTWVDAFSLHYDPQPYEFEIPHMLPVVVFGYDEEADQVAIADRARVPLYATTSQLAAARSKVKKFRHRIMTLGKPDVDQIPVAVEAGIRDSIQLYTEKPPKGARHNFGFAAYQRWADALRKPKMRGSWDKEFPRGRKMYAGMESVFSDTHTYGKEGFAERDVFAAFLDEAAQILDRPGLEEAAAHFRASGLAWRDLGKMLLPDEVSVWGEARRLMLENQQLFLSQGGETFEESQANAERLIAIRSEMEKEFPLTEEEVVAFRESVAEQVLKISAVEELAVAAMKEAMA</sequence>
<evidence type="ECO:0000259" key="2">
    <source>
        <dbReference type="Pfam" id="PF16169"/>
    </source>
</evidence>
<accession>A0A6B0YP80</accession>
<gene>
    <name evidence="3" type="ORF">F4Y42_05330</name>
</gene>
<proteinExistence type="predicted"/>
<reference evidence="3" key="1">
    <citation type="submission" date="2019-09" db="EMBL/GenBank/DDBJ databases">
        <title>Characterisation of the sponge microbiome using genome-centric metagenomics.</title>
        <authorList>
            <person name="Engelberts J.P."/>
            <person name="Robbins S.J."/>
            <person name="De Goeij J.M."/>
            <person name="Aranda M."/>
            <person name="Bell S.C."/>
            <person name="Webster N.S."/>
        </authorList>
    </citation>
    <scope>NUCLEOTIDE SEQUENCE</scope>
    <source>
        <strain evidence="3">SB0664_bin_27</strain>
    </source>
</reference>
<feature type="domain" description="Butirosin biosynthesis protein H N-terminal" evidence="1">
    <location>
        <begin position="14"/>
        <end position="155"/>
    </location>
</feature>
<name>A0A6B0YP80_9CHLR</name>
<organism evidence="3">
    <name type="scientific">Caldilineaceae bacterium SB0664_bin_27</name>
    <dbReference type="NCBI Taxonomy" id="2605260"/>
    <lineage>
        <taxon>Bacteria</taxon>
        <taxon>Bacillati</taxon>
        <taxon>Chloroflexota</taxon>
        <taxon>Caldilineae</taxon>
        <taxon>Caldilineales</taxon>
        <taxon>Caldilineaceae</taxon>
    </lineage>
</organism>
<dbReference type="Pfam" id="PF14399">
    <property type="entry name" value="BtrH_N"/>
    <property type="match status" value="1"/>
</dbReference>
<dbReference type="EMBL" id="VXRG01000045">
    <property type="protein sequence ID" value="MXY92856.1"/>
    <property type="molecule type" value="Genomic_DNA"/>
</dbReference>
<feature type="domain" description="DUF4872" evidence="2">
    <location>
        <begin position="167"/>
        <end position="313"/>
    </location>
</feature>
<evidence type="ECO:0000259" key="1">
    <source>
        <dbReference type="Pfam" id="PF14399"/>
    </source>
</evidence>
<evidence type="ECO:0000313" key="3">
    <source>
        <dbReference type="EMBL" id="MXY92856.1"/>
    </source>
</evidence>
<protein>
    <submittedName>
        <fullName evidence="3">DUF4872 domain-containing protein</fullName>
    </submittedName>
</protein>
<dbReference type="AlphaFoldDB" id="A0A6B0YP80"/>
<dbReference type="InterPro" id="IPR032369">
    <property type="entry name" value="DUF4872"/>
</dbReference>
<comment type="caution">
    <text evidence="3">The sequence shown here is derived from an EMBL/GenBank/DDBJ whole genome shotgun (WGS) entry which is preliminary data.</text>
</comment>
<dbReference type="InterPro" id="IPR026935">
    <property type="entry name" value="BtrH_N"/>
</dbReference>
<dbReference type="Pfam" id="PF16169">
    <property type="entry name" value="DUF4872"/>
    <property type="match status" value="1"/>
</dbReference>